<name>A0ABX2ZTJ6_9BACI</name>
<reference evidence="2 3" key="1">
    <citation type="submission" date="2016-07" db="EMBL/GenBank/DDBJ databases">
        <authorList>
            <person name="Townsley L."/>
            <person name="Shank E.A."/>
        </authorList>
    </citation>
    <scope>NUCLEOTIDE SEQUENCE [LARGE SCALE GENOMIC DNA]</scope>
    <source>
        <strain evidence="2 3">CH01</strain>
    </source>
</reference>
<dbReference type="InterPro" id="IPR009061">
    <property type="entry name" value="DNA-bd_dom_put_sf"/>
</dbReference>
<dbReference type="Pfam" id="PF12728">
    <property type="entry name" value="HTH_17"/>
    <property type="match status" value="2"/>
</dbReference>
<accession>A0ABX2ZTJ6</accession>
<protein>
    <recommendedName>
        <fullName evidence="1">Helix-turn-helix domain-containing protein</fullName>
    </recommendedName>
</protein>
<dbReference type="Proteomes" id="UP000094580">
    <property type="component" value="Unassembled WGS sequence"/>
</dbReference>
<gene>
    <name evidence="2" type="ORF">BED47_18780</name>
</gene>
<organism evidence="2 3">
    <name type="scientific">Gottfriedia luciferensis</name>
    <dbReference type="NCBI Taxonomy" id="178774"/>
    <lineage>
        <taxon>Bacteria</taxon>
        <taxon>Bacillati</taxon>
        <taxon>Bacillota</taxon>
        <taxon>Bacilli</taxon>
        <taxon>Bacillales</taxon>
        <taxon>Bacillaceae</taxon>
        <taxon>Gottfriedia</taxon>
    </lineage>
</organism>
<evidence type="ECO:0000259" key="1">
    <source>
        <dbReference type="Pfam" id="PF12728"/>
    </source>
</evidence>
<dbReference type="InterPro" id="IPR041657">
    <property type="entry name" value="HTH_17"/>
</dbReference>
<dbReference type="RefSeq" id="WP_069033130.1">
    <property type="nucleotide sequence ID" value="NZ_MDKC01000006.1"/>
</dbReference>
<comment type="caution">
    <text evidence="2">The sequence shown here is derived from an EMBL/GenBank/DDBJ whole genome shotgun (WGS) entry which is preliminary data.</text>
</comment>
<feature type="domain" description="Helix-turn-helix" evidence="1">
    <location>
        <begin position="12"/>
        <end position="58"/>
    </location>
</feature>
<dbReference type="EMBL" id="MDKC01000006">
    <property type="protein sequence ID" value="ODG92722.1"/>
    <property type="molecule type" value="Genomic_DNA"/>
</dbReference>
<sequence>MLEQDQKMKEIVTTNEAVELLGVSKQTIYNYVKAGKLKLVYKDWQIDGTMRFYLEDLNLLKSQTVKPVGLTVLETANLLGVSKATIHQYIKNGKINASKVNFKGRQTVFIPEEEIENLKFSQKNASRKKSFFTKDLEFYLFGLYEIPNSNEKARIIELDETSDIVAKTNMGELLNKEELTSRGFRKAYEMKKASHSTKRGMISFQFPIPQSINAPIFGIIDSFYKYIGHQNMNLYLMNNSIKVEIKPIKLPYLDANIEQDFEILQNCLIDGKLSTRPGFIVFTSNQEQLTIFVKDSIKEKIKQIALDHHTGIEDITEKLLLMGLKEFEKNNSFND</sequence>
<keyword evidence="3" id="KW-1185">Reference proteome</keyword>
<dbReference type="SUPFAM" id="SSF46955">
    <property type="entry name" value="Putative DNA-binding domain"/>
    <property type="match status" value="1"/>
</dbReference>
<dbReference type="Gene3D" id="1.10.1660.10">
    <property type="match status" value="2"/>
</dbReference>
<proteinExistence type="predicted"/>
<feature type="domain" description="Helix-turn-helix" evidence="1">
    <location>
        <begin position="70"/>
        <end position="116"/>
    </location>
</feature>
<evidence type="ECO:0000313" key="2">
    <source>
        <dbReference type="EMBL" id="ODG92722.1"/>
    </source>
</evidence>
<evidence type="ECO:0000313" key="3">
    <source>
        <dbReference type="Proteomes" id="UP000094580"/>
    </source>
</evidence>